<dbReference type="PANTHER" id="PTHR17097:SF0">
    <property type="entry name" value="NADH DEHYDROGENASE [UBIQUINONE] 1 SUBUNIT C1, MITOCHONDRIAL"/>
    <property type="match status" value="1"/>
</dbReference>
<evidence type="ECO:0000256" key="11">
    <source>
        <dbReference type="ARBA" id="ARBA00022982"/>
    </source>
</evidence>
<evidence type="ECO:0000256" key="15">
    <source>
        <dbReference type="ARBA" id="ARBA00030166"/>
    </source>
</evidence>
<dbReference type="EMDB" id="EMD-42226"/>
<comment type="subcellular location">
    <subcellularLocation>
        <location evidence="2">Mitochondrion inner membrane</location>
        <topology evidence="2">Single-pass membrane protein</topology>
        <orientation evidence="2">Matrix side</orientation>
    </subcellularLocation>
</comment>
<evidence type="ECO:0000256" key="5">
    <source>
        <dbReference type="ARBA" id="ARBA00016767"/>
    </source>
</evidence>
<keyword evidence="20 21" id="KW-0002">3D-structure</keyword>
<accession>A0A8D0J7S2</accession>
<reference evidence="18" key="2">
    <citation type="submission" date="2025-08" db="UniProtKB">
        <authorList>
            <consortium name="Ensembl"/>
        </authorList>
    </citation>
    <scope>IDENTIFICATION</scope>
</reference>
<dbReference type="Proteomes" id="UP000694722">
    <property type="component" value="Unplaced"/>
</dbReference>
<dbReference type="Pfam" id="PF15088">
    <property type="entry name" value="NADH_dh_m_C1"/>
    <property type="match status" value="1"/>
</dbReference>
<evidence type="ECO:0000256" key="16">
    <source>
        <dbReference type="ARBA" id="ARBA00032841"/>
    </source>
</evidence>
<evidence type="ECO:0000256" key="9">
    <source>
        <dbReference type="ARBA" id="ARBA00022792"/>
    </source>
</evidence>
<keyword evidence="6" id="KW-0813">Transport</keyword>
<dbReference type="PDB" id="8UGI">
    <property type="method" value="EM"/>
    <property type="resolution" value="2.10 A"/>
    <property type="chains" value="1c=77-152"/>
</dbReference>
<dbReference type="Ensembl" id="ENSSSCT00040068299.1">
    <property type="protein sequence ID" value="ENSSSCP00040029061.1"/>
    <property type="gene ID" value="ENSSSCG00040050597.1"/>
</dbReference>
<dbReference type="EMDB" id="EMD-42227"/>
<evidence type="ECO:0007829" key="21">
    <source>
        <dbReference type="PDB" id="8UGI"/>
    </source>
</evidence>
<evidence type="ECO:0000256" key="4">
    <source>
        <dbReference type="ARBA" id="ARBA00011533"/>
    </source>
</evidence>
<keyword evidence="12" id="KW-1133">Transmembrane helix</keyword>
<evidence type="ECO:0000256" key="7">
    <source>
        <dbReference type="ARBA" id="ARBA00022660"/>
    </source>
</evidence>
<keyword evidence="14" id="KW-0472">Membrane</keyword>
<evidence type="ECO:0007829" key="20">
    <source>
        <dbReference type="PDB" id="8UGH"/>
    </source>
</evidence>
<evidence type="ECO:0000256" key="12">
    <source>
        <dbReference type="ARBA" id="ARBA00022989"/>
    </source>
</evidence>
<evidence type="ECO:0000256" key="6">
    <source>
        <dbReference type="ARBA" id="ARBA00022448"/>
    </source>
</evidence>
<evidence type="ECO:0000256" key="8">
    <source>
        <dbReference type="ARBA" id="ARBA00022692"/>
    </source>
</evidence>
<comment type="similarity">
    <text evidence="3">Belongs to the complex I NDUFC1 subunit family.</text>
</comment>
<keyword evidence="13" id="KW-0496">Mitochondrion</keyword>
<dbReference type="EMDB" id="EMD-42233"/>
<keyword evidence="11" id="KW-0249">Electron transport</keyword>
<reference evidence="20 21" key="1">
    <citation type="journal article" date="2024" name="Nature">
        <title>High-resolution in situ structures of mammalian respiratory supercomplexes.</title>
        <authorList>
            <person name="Zheng W."/>
            <person name="Chai P."/>
            <person name="Zhu J."/>
            <person name="Zhang K."/>
        </authorList>
    </citation>
    <scope>STRUCTURE BY ELECTRON MICROSCOPY (2.10 ANGSTROMS) OF 77-152</scope>
</reference>
<evidence type="ECO:0000256" key="10">
    <source>
        <dbReference type="ARBA" id="ARBA00022946"/>
    </source>
</evidence>
<dbReference type="PDB" id="8UGH">
    <property type="method" value="EM"/>
    <property type="resolution" value="2.10 A"/>
    <property type="chains" value="1c=77-152"/>
</dbReference>
<keyword evidence="10" id="KW-0809">Transit peptide</keyword>
<evidence type="ECO:0000256" key="14">
    <source>
        <dbReference type="ARBA" id="ARBA00023136"/>
    </source>
</evidence>
<dbReference type="PDB" id="8UGJ">
    <property type="method" value="EM"/>
    <property type="resolution" value="2.30 A"/>
    <property type="chains" value="1c=77-152"/>
</dbReference>
<evidence type="ECO:0000256" key="17">
    <source>
        <dbReference type="SAM" id="MobiDB-lite"/>
    </source>
</evidence>
<sequence>MKCQLGTRGEGEMKASPQLKPAELEYPAVTAILEIHTPTQRSHRARSPSPPPARGRSAPRRPRNRATWGGGAQSGKMAASALFRPFSKLLSSARLPSGSSARSKFYIREPPHGSPDWLKVGLTLGTSVFLWIYLIKQHKEDVLEYKRRNGLE</sequence>
<keyword evidence="7" id="KW-0679">Respiratory chain</keyword>
<feature type="region of interest" description="Disordered" evidence="17">
    <location>
        <begin position="1"/>
        <end position="75"/>
    </location>
</feature>
<protein>
    <recommendedName>
        <fullName evidence="5">NADH dehydrogenase [ubiquinone] 1 subunit C1, mitochondrial</fullName>
    </recommendedName>
    <alternativeName>
        <fullName evidence="15">Complex I-KFYI</fullName>
    </alternativeName>
    <alternativeName>
        <fullName evidence="16">NADH-ubiquinone oxidoreductase KFYI subunit</fullName>
    </alternativeName>
</protein>
<organism evidence="18 19">
    <name type="scientific">Sus scrofa</name>
    <name type="common">Pig</name>
    <dbReference type="NCBI Taxonomy" id="9823"/>
    <lineage>
        <taxon>Eukaryota</taxon>
        <taxon>Metazoa</taxon>
        <taxon>Chordata</taxon>
        <taxon>Craniata</taxon>
        <taxon>Vertebrata</taxon>
        <taxon>Euteleostomi</taxon>
        <taxon>Mammalia</taxon>
        <taxon>Eutheria</taxon>
        <taxon>Laurasiatheria</taxon>
        <taxon>Artiodactyla</taxon>
        <taxon>Suina</taxon>
        <taxon>Suidae</taxon>
        <taxon>Sus</taxon>
    </lineage>
</organism>
<dbReference type="PDB" id="8UGR">
    <property type="method" value="EM"/>
    <property type="resolution" value="6.50 A"/>
    <property type="chains" value="1c/5c=77-152"/>
</dbReference>
<keyword evidence="8" id="KW-0812">Transmembrane</keyword>
<evidence type="ECO:0000313" key="18">
    <source>
        <dbReference type="Ensembl" id="ENSSSCP00040029061.1"/>
    </source>
</evidence>
<dbReference type="PANTHER" id="PTHR17097">
    <property type="entry name" value="NADH-UBIQUINONE OXIDOREDUCTASE KFYI SUBUNIT"/>
    <property type="match status" value="1"/>
</dbReference>
<evidence type="ECO:0000256" key="13">
    <source>
        <dbReference type="ARBA" id="ARBA00023128"/>
    </source>
</evidence>
<proteinExistence type="evidence at protein level"/>
<dbReference type="EMDB" id="EMD-42225"/>
<dbReference type="InterPro" id="IPR026192">
    <property type="entry name" value="NDUFC1"/>
</dbReference>
<evidence type="ECO:0000256" key="2">
    <source>
        <dbReference type="ARBA" id="ARBA00004298"/>
    </source>
</evidence>
<evidence type="ECO:0000256" key="1">
    <source>
        <dbReference type="ARBA" id="ARBA00003195"/>
    </source>
</evidence>
<dbReference type="GO" id="GO:0045271">
    <property type="term" value="C:respiratory chain complex I"/>
    <property type="evidence" value="ECO:0007669"/>
    <property type="project" value="InterPro"/>
</dbReference>
<evidence type="ECO:0000256" key="3">
    <source>
        <dbReference type="ARBA" id="ARBA00008713"/>
    </source>
</evidence>
<dbReference type="GO" id="GO:0005743">
    <property type="term" value="C:mitochondrial inner membrane"/>
    <property type="evidence" value="ECO:0007669"/>
    <property type="project" value="UniProtKB-SubCell"/>
</dbReference>
<evidence type="ECO:0000313" key="19">
    <source>
        <dbReference type="Proteomes" id="UP000694722"/>
    </source>
</evidence>
<name>A0A8D0J7S2_PIG</name>
<dbReference type="AlphaFoldDB" id="A0A8D0J7S2"/>
<comment type="function">
    <text evidence="1">Accessory subunit of the mitochondrial membrane respiratory chain NADH dehydrogenase (Complex I), that is believed not to be involved in catalysis. Complex I functions in the transfer of electrons from NADH to the respiratory chain. The immediate electron acceptor for the enzyme is believed to be ubiquinone.</text>
</comment>
<keyword evidence="9" id="KW-0999">Mitochondrion inner membrane</keyword>
<comment type="subunit">
    <text evidence="4">Complex I is composed of 45 different subunits.</text>
</comment>